<reference evidence="2" key="2">
    <citation type="journal article" date="2015" name="Data Brief">
        <title>Shoot transcriptome of the giant reed, Arundo donax.</title>
        <authorList>
            <person name="Barrero R.A."/>
            <person name="Guerrero F.D."/>
            <person name="Moolhuijzen P."/>
            <person name="Goolsby J.A."/>
            <person name="Tidwell J."/>
            <person name="Bellgard S.E."/>
            <person name="Bellgard M.I."/>
        </authorList>
    </citation>
    <scope>NUCLEOTIDE SEQUENCE</scope>
    <source>
        <tissue evidence="2">Shoot tissue taken approximately 20 cm above the soil surface</tissue>
    </source>
</reference>
<sequence>MASLAPNHHPAQLNLPPPLAVHTPSPPQQR</sequence>
<evidence type="ECO:0000313" key="2">
    <source>
        <dbReference type="EMBL" id="JAD62521.1"/>
    </source>
</evidence>
<reference evidence="2" key="1">
    <citation type="submission" date="2014-09" db="EMBL/GenBank/DDBJ databases">
        <authorList>
            <person name="Magalhaes I.L.F."/>
            <person name="Oliveira U."/>
            <person name="Santos F.R."/>
            <person name="Vidigal T.H.D.A."/>
            <person name="Brescovit A.D."/>
            <person name="Santos A.J."/>
        </authorList>
    </citation>
    <scope>NUCLEOTIDE SEQUENCE</scope>
    <source>
        <tissue evidence="2">Shoot tissue taken approximately 20 cm above the soil surface</tissue>
    </source>
</reference>
<dbReference type="AlphaFoldDB" id="A0A0A9BGQ5"/>
<protein>
    <submittedName>
        <fullName evidence="2">Uncharacterized protein</fullName>
    </submittedName>
</protein>
<dbReference type="EMBL" id="GBRH01235374">
    <property type="protein sequence ID" value="JAD62521.1"/>
    <property type="molecule type" value="Transcribed_RNA"/>
</dbReference>
<organism evidence="2">
    <name type="scientific">Arundo donax</name>
    <name type="common">Giant reed</name>
    <name type="synonym">Donax arundinaceus</name>
    <dbReference type="NCBI Taxonomy" id="35708"/>
    <lineage>
        <taxon>Eukaryota</taxon>
        <taxon>Viridiplantae</taxon>
        <taxon>Streptophyta</taxon>
        <taxon>Embryophyta</taxon>
        <taxon>Tracheophyta</taxon>
        <taxon>Spermatophyta</taxon>
        <taxon>Magnoliopsida</taxon>
        <taxon>Liliopsida</taxon>
        <taxon>Poales</taxon>
        <taxon>Poaceae</taxon>
        <taxon>PACMAD clade</taxon>
        <taxon>Arundinoideae</taxon>
        <taxon>Arundineae</taxon>
        <taxon>Arundo</taxon>
    </lineage>
</organism>
<proteinExistence type="predicted"/>
<feature type="region of interest" description="Disordered" evidence="1">
    <location>
        <begin position="1"/>
        <end position="30"/>
    </location>
</feature>
<accession>A0A0A9BGQ5</accession>
<feature type="compositionally biased region" description="Pro residues" evidence="1">
    <location>
        <begin position="15"/>
        <end position="30"/>
    </location>
</feature>
<evidence type="ECO:0000256" key="1">
    <source>
        <dbReference type="SAM" id="MobiDB-lite"/>
    </source>
</evidence>
<name>A0A0A9BGQ5_ARUDO</name>